<dbReference type="STRING" id="981085.W9SDV8"/>
<gene>
    <name evidence="3" type="ORF">L484_001310</name>
</gene>
<name>W9SDV8_9ROSA</name>
<dbReference type="InterPro" id="IPR053258">
    <property type="entry name" value="Ca-permeable_cation_channel"/>
</dbReference>
<dbReference type="Proteomes" id="UP000030645">
    <property type="component" value="Unassembled WGS sequence"/>
</dbReference>
<keyword evidence="1" id="KW-0472">Membrane</keyword>
<evidence type="ECO:0000313" key="4">
    <source>
        <dbReference type="Proteomes" id="UP000030645"/>
    </source>
</evidence>
<evidence type="ECO:0000259" key="2">
    <source>
        <dbReference type="Pfam" id="PF24289"/>
    </source>
</evidence>
<sequence length="471" mass="52910">MREGGSVIKSPYVEVVNYPYWKACLKAFIKTIGEKAWHSVITSWTHPTTKDAEGKTILKPEETWSFSEMTRANVVKTLHTCVMALIGVSVAFLQLKQQSPFKTDYATMVAFLIAICIYVMTGLASIKCNGIAEEVSTKVSLLSGLLASVLLILVMVPGLGWVCLVLWVLLVVTITYKKISISRRPKLAQEDDQSRNHVAIQVTSVDAQERERLTTEEENIDAQLQRKISLGSPATKWISVYSGPQEMKQIYEFDVEDSMLAQKIEKGKEDGLFISSVASCSNLWALIMDSGTGFSEQVYHLSPHFLPNEWIKEQWEKGFHISAIAGAGNGSSLVVMSKGVQYLEQLYKVSDSFPLQWMKNKWKMGYYVTVMATSGRRWAIIMSLGAGISEQFVELESKYPSDGIRRRWKNGYEITATAATVDQAAVVLSMSMTKQREQETIRGVDFPTKYIEEKRQKGLYVTSICYGRTDE</sequence>
<accession>W9SDV8</accession>
<organism evidence="3 4">
    <name type="scientific">Morus notabilis</name>
    <dbReference type="NCBI Taxonomy" id="981085"/>
    <lineage>
        <taxon>Eukaryota</taxon>
        <taxon>Viridiplantae</taxon>
        <taxon>Streptophyta</taxon>
        <taxon>Embryophyta</taxon>
        <taxon>Tracheophyta</taxon>
        <taxon>Spermatophyta</taxon>
        <taxon>Magnoliopsida</taxon>
        <taxon>eudicotyledons</taxon>
        <taxon>Gunneridae</taxon>
        <taxon>Pentapetalae</taxon>
        <taxon>rosids</taxon>
        <taxon>fabids</taxon>
        <taxon>Rosales</taxon>
        <taxon>Moraceae</taxon>
        <taxon>Moreae</taxon>
        <taxon>Morus</taxon>
    </lineage>
</organism>
<feature type="transmembrane region" description="Helical" evidence="1">
    <location>
        <begin position="146"/>
        <end position="176"/>
    </location>
</feature>
<feature type="domain" description="DUF7477" evidence="2">
    <location>
        <begin position="208"/>
        <end position="469"/>
    </location>
</feature>
<dbReference type="Pfam" id="PF24289">
    <property type="entry name" value="DUF7477"/>
    <property type="match status" value="1"/>
</dbReference>
<feature type="transmembrane region" description="Helical" evidence="1">
    <location>
        <begin position="105"/>
        <end position="126"/>
    </location>
</feature>
<keyword evidence="1" id="KW-0812">Transmembrane</keyword>
<protein>
    <recommendedName>
        <fullName evidence="2">DUF7477 domain-containing protein</fullName>
    </recommendedName>
</protein>
<reference evidence="4" key="1">
    <citation type="submission" date="2013-01" db="EMBL/GenBank/DDBJ databases">
        <title>Draft Genome Sequence of a Mulberry Tree, Morus notabilis C.K. Schneid.</title>
        <authorList>
            <person name="He N."/>
            <person name="Zhao S."/>
        </authorList>
    </citation>
    <scope>NUCLEOTIDE SEQUENCE</scope>
</reference>
<dbReference type="eggNOG" id="KOG1164">
    <property type="taxonomic scope" value="Eukaryota"/>
</dbReference>
<evidence type="ECO:0000256" key="1">
    <source>
        <dbReference type="SAM" id="Phobius"/>
    </source>
</evidence>
<dbReference type="EMBL" id="KE619971">
    <property type="protein sequence ID" value="EXC36399.1"/>
    <property type="molecule type" value="Genomic_DNA"/>
</dbReference>
<evidence type="ECO:0000313" key="3">
    <source>
        <dbReference type="EMBL" id="EXC36399.1"/>
    </source>
</evidence>
<feature type="transmembrane region" description="Helical" evidence="1">
    <location>
        <begin position="74"/>
        <end position="93"/>
    </location>
</feature>
<dbReference type="InterPro" id="IPR055900">
    <property type="entry name" value="DUF7477"/>
</dbReference>
<dbReference type="AlphaFoldDB" id="W9SDV8"/>
<keyword evidence="1" id="KW-1133">Transmembrane helix</keyword>
<dbReference type="PANTHER" id="PTHR34115:SF13">
    <property type="entry name" value="RPB1A"/>
    <property type="match status" value="1"/>
</dbReference>
<proteinExistence type="predicted"/>
<dbReference type="PANTHER" id="PTHR34115">
    <property type="entry name" value="PROTEIN, PUTATIVE-RELATED"/>
    <property type="match status" value="1"/>
</dbReference>
<keyword evidence="4" id="KW-1185">Reference proteome</keyword>